<name>A0AC58RPT0_TOBAC</name>
<reference evidence="1" key="1">
    <citation type="journal article" date="2014" name="Nat. Commun.">
        <title>The tobacco genome sequence and its comparison with those of tomato and potato.</title>
        <authorList>
            <person name="Sierro N."/>
            <person name="Battey J.N."/>
            <person name="Ouadi S."/>
            <person name="Bakaher N."/>
            <person name="Bovet L."/>
            <person name="Willig A."/>
            <person name="Goepfert S."/>
            <person name="Peitsch M.C."/>
            <person name="Ivanov N.V."/>
        </authorList>
    </citation>
    <scope>NUCLEOTIDE SEQUENCE [LARGE SCALE GENOMIC DNA]</scope>
</reference>
<organism evidence="1 2">
    <name type="scientific">Nicotiana tabacum</name>
    <name type="common">Common tobacco</name>
    <dbReference type="NCBI Taxonomy" id="4097"/>
    <lineage>
        <taxon>Eukaryota</taxon>
        <taxon>Viridiplantae</taxon>
        <taxon>Streptophyta</taxon>
        <taxon>Embryophyta</taxon>
        <taxon>Tracheophyta</taxon>
        <taxon>Spermatophyta</taxon>
        <taxon>Magnoliopsida</taxon>
        <taxon>eudicotyledons</taxon>
        <taxon>Gunneridae</taxon>
        <taxon>Pentapetalae</taxon>
        <taxon>asterids</taxon>
        <taxon>lamiids</taxon>
        <taxon>Solanales</taxon>
        <taxon>Solanaceae</taxon>
        <taxon>Nicotianoideae</taxon>
        <taxon>Nicotianeae</taxon>
        <taxon>Nicotiana</taxon>
    </lineage>
</organism>
<evidence type="ECO:0000313" key="1">
    <source>
        <dbReference type="Proteomes" id="UP000790787"/>
    </source>
</evidence>
<sequence>MAVSKCNQYLMGRSFTVKTDQKALKFLLEQKLHTGSQLKWITKLMQYDFTIEYKKVKENKSADALSRLPLVELAALTLSTIKTDLLSQIMQSWSLDDELISLIQELKEKKSEVKGYSFVHKQLRKNRKLVIRPDGQLRKEIMRLWHNSVSGGHSGLSHPYSNKDLTKIFMEQIHKLHGMIEDIVNDRDPIFTSKLWQELFSMQGVTLSTSTTYHLQSIGQTKVTTPYEALYGQSPPLHLPYVAGDSTVEEVDKSLLTKEFKFQLLKYHLQRAQ</sequence>
<keyword evidence="1" id="KW-1185">Reference proteome</keyword>
<dbReference type="RefSeq" id="XP_075074743.1">
    <property type="nucleotide sequence ID" value="XM_075218642.1"/>
</dbReference>
<proteinExistence type="predicted"/>
<dbReference type="Proteomes" id="UP000790787">
    <property type="component" value="Chromosome 7"/>
</dbReference>
<reference evidence="2" key="2">
    <citation type="submission" date="2025-08" db="UniProtKB">
        <authorList>
            <consortium name="RefSeq"/>
        </authorList>
    </citation>
    <scope>IDENTIFICATION</scope>
    <source>
        <tissue evidence="2">Leaf</tissue>
    </source>
</reference>
<gene>
    <name evidence="2" type="primary">LOC142162304</name>
</gene>
<evidence type="ECO:0000313" key="2">
    <source>
        <dbReference type="RefSeq" id="XP_075074743.1"/>
    </source>
</evidence>
<protein>
    <submittedName>
        <fullName evidence="2">Uncharacterized protein LOC142162304</fullName>
    </submittedName>
</protein>
<accession>A0AC58RPT0</accession>